<keyword evidence="1" id="KW-0479">Metal-binding</keyword>
<dbReference type="KEGG" id="crd:CRES_0218"/>
<accession>F8E227</accession>
<dbReference type="InterPro" id="IPR011234">
    <property type="entry name" value="Fumarylacetoacetase-like_C"/>
</dbReference>
<dbReference type="PANTHER" id="PTHR11820">
    <property type="entry name" value="ACYLPYRUVASE"/>
    <property type="match status" value="1"/>
</dbReference>
<dbReference type="FunFam" id="3.90.850.10:FF:000002">
    <property type="entry name" value="2-hydroxyhepta-2,4-diene-1,7-dioate isomerase"/>
    <property type="match status" value="1"/>
</dbReference>
<dbReference type="HOGENOM" id="CLU_028458_3_0_11"/>
<evidence type="ECO:0000313" key="3">
    <source>
        <dbReference type="EMBL" id="AEI08581.1"/>
    </source>
</evidence>
<sequence length="290" mass="31569">MKLATIQMPLGSGCHGWSPIAVTSFSFEDGCGRGVLLPSSSDANFPYPASLDSKLISQLPEISFSAEQLGPVIPKPGKIFCVGLNYREHIEEMEHPIPDHPTLFVKYASAVATPFADVIVPQGMQDKVDYEGELAVVIGASGTDAAASDSLSSRPVIAGYTIMNDLSQRDWQYRTQQWLQGKNLDRSSGFGPWLTTADEYDPVAEAAMLRTWVNGELRQEHSVADLVFKPSELVGYISTFATLEPGDVIVTGTPEGVGHGMTPPRYLSHNDEVRIAIDGLGEIRNRVKFQ</sequence>
<organism evidence="3 4">
    <name type="scientific">Corynebacterium resistens (strain DSM 45100 / JCM 12819 / GTC 2026 / SICGH 158)</name>
    <dbReference type="NCBI Taxonomy" id="662755"/>
    <lineage>
        <taxon>Bacteria</taxon>
        <taxon>Bacillati</taxon>
        <taxon>Actinomycetota</taxon>
        <taxon>Actinomycetes</taxon>
        <taxon>Mycobacteriales</taxon>
        <taxon>Corynebacteriaceae</taxon>
        <taxon>Corynebacterium</taxon>
    </lineage>
</organism>
<dbReference type="Gene3D" id="3.90.850.10">
    <property type="entry name" value="Fumarylacetoacetase-like, C-terminal domain"/>
    <property type="match status" value="1"/>
</dbReference>
<dbReference type="STRING" id="662755.CRES_0218"/>
<dbReference type="RefSeq" id="WP_013887610.1">
    <property type="nucleotide sequence ID" value="NC_015673.1"/>
</dbReference>
<dbReference type="GO" id="GO:0019752">
    <property type="term" value="P:carboxylic acid metabolic process"/>
    <property type="evidence" value="ECO:0007669"/>
    <property type="project" value="UniProtKB-ARBA"/>
</dbReference>
<evidence type="ECO:0000256" key="1">
    <source>
        <dbReference type="ARBA" id="ARBA00022723"/>
    </source>
</evidence>
<evidence type="ECO:0000259" key="2">
    <source>
        <dbReference type="Pfam" id="PF01557"/>
    </source>
</evidence>
<dbReference type="Pfam" id="PF01557">
    <property type="entry name" value="FAA_hydrolase"/>
    <property type="match status" value="1"/>
</dbReference>
<dbReference type="GO" id="GO:0016853">
    <property type="term" value="F:isomerase activity"/>
    <property type="evidence" value="ECO:0007669"/>
    <property type="project" value="UniProtKB-KW"/>
</dbReference>
<reference evidence="3 4" key="1">
    <citation type="journal article" date="2012" name="BMC Genomics">
        <title>Complete genome sequence, lifestyle, and multi-drug resistance of the human pathogen Corynebacterium resistens DSM 45100 isolated from blood samples of a leukemia patient.</title>
        <authorList>
            <person name="Schroder J."/>
            <person name="Maus I."/>
            <person name="Meyer K."/>
            <person name="Wordemann S."/>
            <person name="Blom J."/>
            <person name="Jaenicke S."/>
            <person name="Schneider J."/>
            <person name="Trost E."/>
            <person name="Tauch A."/>
        </authorList>
    </citation>
    <scope>NUCLEOTIDE SEQUENCE [LARGE SCALE GENOMIC DNA]</scope>
    <source>
        <strain evidence="4">DSM 45100 / JCM 12819 / CCUG 50093 / GTC 2026 / SICGH 158</strain>
    </source>
</reference>
<feature type="domain" description="Fumarylacetoacetase-like C-terminal" evidence="2">
    <location>
        <begin position="78"/>
        <end position="287"/>
    </location>
</feature>
<dbReference type="PANTHER" id="PTHR11820:SF112">
    <property type="entry name" value="FUMARYLACETOACETATE HYDROLASE FAMILY PROTEIN (AFU_ORTHOLOGUE AFUA_1G02370)-RELATED"/>
    <property type="match status" value="1"/>
</dbReference>
<dbReference type="AlphaFoldDB" id="F8E227"/>
<dbReference type="GO" id="GO:0046872">
    <property type="term" value="F:metal ion binding"/>
    <property type="evidence" value="ECO:0007669"/>
    <property type="project" value="UniProtKB-KW"/>
</dbReference>
<gene>
    <name evidence="3" type="ordered locus">CRES_0218</name>
</gene>
<name>F8E227_CORRG</name>
<dbReference type="EMBL" id="CP002857">
    <property type="protein sequence ID" value="AEI08581.1"/>
    <property type="molecule type" value="Genomic_DNA"/>
</dbReference>
<keyword evidence="3" id="KW-0413">Isomerase</keyword>
<dbReference type="SUPFAM" id="SSF56529">
    <property type="entry name" value="FAH"/>
    <property type="match status" value="1"/>
</dbReference>
<dbReference type="Proteomes" id="UP000000492">
    <property type="component" value="Chromosome"/>
</dbReference>
<keyword evidence="4" id="KW-1185">Reference proteome</keyword>
<dbReference type="eggNOG" id="COG0179">
    <property type="taxonomic scope" value="Bacteria"/>
</dbReference>
<proteinExistence type="predicted"/>
<evidence type="ECO:0000313" key="4">
    <source>
        <dbReference type="Proteomes" id="UP000000492"/>
    </source>
</evidence>
<dbReference type="InterPro" id="IPR036663">
    <property type="entry name" value="Fumarylacetoacetase_C_sf"/>
</dbReference>
<protein>
    <submittedName>
        <fullName evidence="3">2-hydroxyhepta-2,4-diene-1,7-dioate isomerase</fullName>
    </submittedName>
</protein>